<dbReference type="InterPro" id="IPR005225">
    <property type="entry name" value="Small_GTP-bd"/>
</dbReference>
<sequence length="614" mass="71281">MSNYNFKNIVVVPSAKEFTDIILSKTQRKTPTVIHKHYKISRIRSFYMRKVKFTQQNFHDKLTQILTDFPRLEDIHPFFGDLMNILYDRDHYKLALGQLNIARHLIDNIAKDYCRLLKYGDSLYRCKLLKKAALGRMATVMKRQNQSLQYLEQVRQHLSRLPSIDPNTRTLLICGYPNVGKSSFINKITRAEVEVQPYAFTTKSLFVGHTDYKYLRWQVIDTPGILDHRLDDRNTIEMQAITAMAHIRACIIFIIDPSEQCNHSIEEQVELFKNLDPFFRNKPIIIAANKSDIIKIDELPDDKKKVLSALAEEGHTILEMSTVTGEGVIELRNEACDRLLAQRVDAKLKGKKASSILNRLEVAEPKPRDNKVRLPFIPEKVLLKKQQMEVEGKENRKLERELEMELGDDYILDLKKNYVIPNDQKYDIIPELWEGHNIADFIDPEIKEKLDRLEREEAKREEAGFYDESESEEDEEMKNIRALAKKIREKKGILKIESQLKKSVTKPKLPRTAKTRTRSVSRLRSEMRNLGVELGGNKAHFDDAAVGRIVRSVKRKREDSEGRVRSSSRTPRDESGVRDVKMRKKARKLAKLAQRPGNLKAKKGEADRKILNLR</sequence>
<dbReference type="InterPro" id="IPR010674">
    <property type="entry name" value="NOG1_Rossman_fold_dom"/>
</dbReference>
<feature type="compositionally biased region" description="Basic residues" evidence="6">
    <location>
        <begin position="581"/>
        <end position="590"/>
    </location>
</feature>
<reference evidence="8 9" key="1">
    <citation type="submission" date="2013-11" db="EMBL/GenBank/DDBJ databases">
        <title>Genome sequencing of Stegodyphus mimosarum.</title>
        <authorList>
            <person name="Bechsgaard J."/>
        </authorList>
    </citation>
    <scope>NUCLEOTIDE SEQUENCE [LARGE SCALE GENOMIC DNA]</scope>
</reference>
<evidence type="ECO:0000259" key="7">
    <source>
        <dbReference type="PROSITE" id="PS51710"/>
    </source>
</evidence>
<keyword evidence="3" id="KW-0547">Nucleotide-binding</keyword>
<dbReference type="PANTHER" id="PTHR45759">
    <property type="entry name" value="NUCLEOLAR GTP-BINDING PROTEIN 1"/>
    <property type="match status" value="1"/>
</dbReference>
<dbReference type="InterPro" id="IPR012973">
    <property type="entry name" value="NOG_C"/>
</dbReference>
<evidence type="ECO:0000256" key="1">
    <source>
        <dbReference type="ARBA" id="ARBA00004604"/>
    </source>
</evidence>
<dbReference type="InterPro" id="IPR031167">
    <property type="entry name" value="G_OBG"/>
</dbReference>
<gene>
    <name evidence="8" type="ORF">X975_05645</name>
</gene>
<evidence type="ECO:0000313" key="9">
    <source>
        <dbReference type="Proteomes" id="UP000054359"/>
    </source>
</evidence>
<dbReference type="FunFam" id="3.40.50.300:FF:000496">
    <property type="entry name" value="Nucleolar GTP-binding protein 1"/>
    <property type="match status" value="1"/>
</dbReference>
<dbReference type="InterPro" id="IPR041623">
    <property type="entry name" value="NOG1_N"/>
</dbReference>
<evidence type="ECO:0000256" key="5">
    <source>
        <dbReference type="ARBA" id="ARBA00023242"/>
    </source>
</evidence>
<dbReference type="PROSITE" id="PS51710">
    <property type="entry name" value="G_OBG"/>
    <property type="match status" value="1"/>
</dbReference>
<organism evidence="8 9">
    <name type="scientific">Stegodyphus mimosarum</name>
    <name type="common">African social velvet spider</name>
    <dbReference type="NCBI Taxonomy" id="407821"/>
    <lineage>
        <taxon>Eukaryota</taxon>
        <taxon>Metazoa</taxon>
        <taxon>Ecdysozoa</taxon>
        <taxon>Arthropoda</taxon>
        <taxon>Chelicerata</taxon>
        <taxon>Arachnida</taxon>
        <taxon>Araneae</taxon>
        <taxon>Araneomorphae</taxon>
        <taxon>Entelegynae</taxon>
        <taxon>Eresoidea</taxon>
        <taxon>Eresidae</taxon>
        <taxon>Stegodyphus</taxon>
    </lineage>
</organism>
<evidence type="ECO:0000256" key="4">
    <source>
        <dbReference type="ARBA" id="ARBA00023134"/>
    </source>
</evidence>
<dbReference type="InterPro" id="IPR024926">
    <property type="entry name" value="NOG1"/>
</dbReference>
<dbReference type="OrthoDB" id="415015at2759"/>
<keyword evidence="4" id="KW-0342">GTP-binding</keyword>
<evidence type="ECO:0000256" key="3">
    <source>
        <dbReference type="ARBA" id="ARBA00022741"/>
    </source>
</evidence>
<dbReference type="EMBL" id="KK116158">
    <property type="protein sequence ID" value="KFM66982.1"/>
    <property type="molecule type" value="Genomic_DNA"/>
</dbReference>
<dbReference type="AlphaFoldDB" id="A0A087TPE3"/>
<protein>
    <submittedName>
        <fullName evidence="8">Nucleolar GTP-binding protein 1</fullName>
    </submittedName>
</protein>
<dbReference type="Pfam" id="PF08155">
    <property type="entry name" value="NOGCT"/>
    <property type="match status" value="1"/>
</dbReference>
<dbReference type="OMA" id="ILEHDEW"/>
<dbReference type="Pfam" id="PF06858">
    <property type="entry name" value="NOG1"/>
    <property type="match status" value="1"/>
</dbReference>
<keyword evidence="5" id="KW-0539">Nucleus</keyword>
<dbReference type="Gene3D" id="3.40.50.300">
    <property type="entry name" value="P-loop containing nucleotide triphosphate hydrolases"/>
    <property type="match status" value="1"/>
</dbReference>
<comment type="subcellular location">
    <subcellularLocation>
        <location evidence="1">Nucleus</location>
        <location evidence="1">Nucleolus</location>
    </subcellularLocation>
</comment>
<name>A0A087TPE3_STEMI</name>
<feature type="compositionally biased region" description="Basic and acidic residues" evidence="6">
    <location>
        <begin position="602"/>
        <end position="614"/>
    </location>
</feature>
<keyword evidence="2" id="KW-0690">Ribosome biogenesis</keyword>
<dbReference type="Gene3D" id="1.20.120.1190">
    <property type="match status" value="1"/>
</dbReference>
<dbReference type="NCBIfam" id="TIGR00231">
    <property type="entry name" value="small_GTP"/>
    <property type="match status" value="1"/>
</dbReference>
<keyword evidence="9" id="KW-1185">Reference proteome</keyword>
<feature type="domain" description="OBG-type G" evidence="7">
    <location>
        <begin position="169"/>
        <end position="340"/>
    </location>
</feature>
<dbReference type="Pfam" id="PF17835">
    <property type="entry name" value="NOG1_N"/>
    <property type="match status" value="1"/>
</dbReference>
<dbReference type="InterPro" id="IPR027417">
    <property type="entry name" value="P-loop_NTPase"/>
</dbReference>
<evidence type="ECO:0000256" key="6">
    <source>
        <dbReference type="SAM" id="MobiDB-lite"/>
    </source>
</evidence>
<feature type="non-terminal residue" evidence="8">
    <location>
        <position position="614"/>
    </location>
</feature>
<evidence type="ECO:0000256" key="2">
    <source>
        <dbReference type="ARBA" id="ARBA00022517"/>
    </source>
</evidence>
<dbReference type="SUPFAM" id="SSF52540">
    <property type="entry name" value="P-loop containing nucleoside triphosphate hydrolases"/>
    <property type="match status" value="1"/>
</dbReference>
<dbReference type="GO" id="GO:0042254">
    <property type="term" value="P:ribosome biogenesis"/>
    <property type="evidence" value="ECO:0007669"/>
    <property type="project" value="UniProtKB-KW"/>
</dbReference>
<evidence type="ECO:0000313" key="8">
    <source>
        <dbReference type="EMBL" id="KFM66982.1"/>
    </source>
</evidence>
<dbReference type="GO" id="GO:0005525">
    <property type="term" value="F:GTP binding"/>
    <property type="evidence" value="ECO:0007669"/>
    <property type="project" value="UniProtKB-KW"/>
</dbReference>
<accession>A0A087TPE3</accession>
<dbReference type="GO" id="GO:0005730">
    <property type="term" value="C:nucleolus"/>
    <property type="evidence" value="ECO:0007669"/>
    <property type="project" value="UniProtKB-SubCell"/>
</dbReference>
<feature type="region of interest" description="Disordered" evidence="6">
    <location>
        <begin position="554"/>
        <end position="614"/>
    </location>
</feature>
<dbReference type="CDD" id="cd01897">
    <property type="entry name" value="NOG"/>
    <property type="match status" value="1"/>
</dbReference>
<dbReference type="STRING" id="407821.A0A087TPE3"/>
<proteinExistence type="predicted"/>
<dbReference type="InterPro" id="IPR006073">
    <property type="entry name" value="GTP-bd"/>
</dbReference>
<dbReference type="PRINTS" id="PR00326">
    <property type="entry name" value="GTP1OBG"/>
</dbReference>
<dbReference type="FunFam" id="1.20.120.1190:FF:000001">
    <property type="entry name" value="Nucleolar GTP-binding protein 1"/>
    <property type="match status" value="1"/>
</dbReference>
<dbReference type="PIRSF" id="PIRSF038919">
    <property type="entry name" value="NOG1"/>
    <property type="match status" value="1"/>
</dbReference>
<dbReference type="Proteomes" id="UP000054359">
    <property type="component" value="Unassembled WGS sequence"/>
</dbReference>
<feature type="compositionally biased region" description="Basic and acidic residues" evidence="6">
    <location>
        <begin position="556"/>
        <end position="580"/>
    </location>
</feature>